<keyword evidence="2" id="KW-0614">Plasmid</keyword>
<organism evidence="2 3">
    <name type="scientific">Alteromonas mediterranea</name>
    <dbReference type="NCBI Taxonomy" id="314275"/>
    <lineage>
        <taxon>Bacteria</taxon>
        <taxon>Pseudomonadati</taxon>
        <taxon>Pseudomonadota</taxon>
        <taxon>Gammaproteobacteria</taxon>
        <taxon>Alteromonadales</taxon>
        <taxon>Alteromonadaceae</taxon>
        <taxon>Alteromonas/Salinimonas group</taxon>
        <taxon>Alteromonas</taxon>
    </lineage>
</organism>
<geneLocation type="plasmid" evidence="2 3">
    <name>pAMEDUM8_300</name>
</geneLocation>
<dbReference type="PROSITE" id="PS50994">
    <property type="entry name" value="INTEGRASE"/>
    <property type="match status" value="1"/>
</dbReference>
<reference evidence="2 3" key="1">
    <citation type="submission" date="2015-12" db="EMBL/GenBank/DDBJ databases">
        <title>Intraspecies pangenome expansion in the marine bacterium Alteromonas.</title>
        <authorList>
            <person name="Lopez-Perez M."/>
            <person name="Rodriguez-Valera F."/>
        </authorList>
    </citation>
    <scope>NUCLEOTIDE SEQUENCE [LARGE SCALE GENOMIC DNA]</scope>
    <source>
        <strain evidence="2 3">UM8</strain>
        <plasmid evidence="2 3">pAMEDUM8_300</plasmid>
    </source>
</reference>
<gene>
    <name evidence="2" type="ORF">AV942_21160</name>
</gene>
<dbReference type="GO" id="GO:0015074">
    <property type="term" value="P:DNA integration"/>
    <property type="evidence" value="ECO:0007669"/>
    <property type="project" value="InterPro"/>
</dbReference>
<dbReference type="GO" id="GO:0003676">
    <property type="term" value="F:nucleic acid binding"/>
    <property type="evidence" value="ECO:0007669"/>
    <property type="project" value="InterPro"/>
</dbReference>
<feature type="domain" description="Integrase catalytic" evidence="1">
    <location>
        <begin position="286"/>
        <end position="504"/>
    </location>
</feature>
<proteinExistence type="predicted"/>
<evidence type="ECO:0000259" key="1">
    <source>
        <dbReference type="PROSITE" id="PS50994"/>
    </source>
</evidence>
<dbReference type="Proteomes" id="UP000061468">
    <property type="component" value="Plasmid pAMEDUM8_300"/>
</dbReference>
<dbReference type="Gene3D" id="3.30.420.10">
    <property type="entry name" value="Ribonuclease H-like superfamily/Ribonuclease H"/>
    <property type="match status" value="1"/>
</dbReference>
<sequence>MQVEVNSVWQVSSLDGNADGLYRVLAIYSEIDLLILFRITEDKKLERPISAPLSSYIDLVNKKSITMSEYELPAYLNCKEEDIPKTQLLKRDNSYQLIFDLVSLPDFLLDITTNNRSKLVVAHADRQKTYVQKIYRALNLYWKYGQEPNALLPAYKLSGGLGKVRTAGKVKRGRPVQISTPTFSVFEGVNTEEHDKAIILKAMKKFALKGRKVPFTKVYDQMLKEYYSDELLSAESEQREPIVPNYRSFLYWARKLIPQNELIRKQTNKGDFERNRRGLIGSATDHTEVPGSCFELDATVLDVHIVSEFQRNHVLGRPTLYCVVDKESRMIVGLHVSMEYASWRAGRQALVNSFTSKKQYCERFGITIEEAEWPCNHIPQRLLCDRGEFICKDAEQLAVPLIGHLSIAPPYRADWKGIVERRFKILNDTLVHQLMGTTRGRHYIRGDRDPRLEAALTLNEVTKMLIDAVLEHNSAIFESLAAQSTLLVESDLKPTPLNYWMIHLHKHRHALIKANEADIRARLLPSVTVSMTSKGIRLNKDMYYQCEREEFDTWKTIARNTGSWKLEARIDQDNSSFIYVRLQSDENFTRCELMKRSSIFEERHAADVVFFEDWKKLQIKNDKPGKASLERYDRKNETIKNAKESLKSELPLASKVERTKDMKERRRQMILDNRLAPDDFEHPGELSNTIAEISNGAGNRKKKVISLLKRKRDEKL</sequence>
<name>A0AAC9F7T2_9ALTE</name>
<evidence type="ECO:0000313" key="3">
    <source>
        <dbReference type="Proteomes" id="UP000061468"/>
    </source>
</evidence>
<dbReference type="InterPro" id="IPR001584">
    <property type="entry name" value="Integrase_cat-core"/>
</dbReference>
<dbReference type="InterPro" id="IPR036397">
    <property type="entry name" value="RNaseH_sf"/>
</dbReference>
<protein>
    <submittedName>
        <fullName evidence="2">Transposase</fullName>
    </submittedName>
</protein>
<accession>A0AAC9F7T2</accession>
<dbReference type="EMBL" id="CP013929">
    <property type="protein sequence ID" value="AMJ80890.1"/>
    <property type="molecule type" value="Genomic_DNA"/>
</dbReference>
<evidence type="ECO:0000313" key="2">
    <source>
        <dbReference type="EMBL" id="AMJ80890.1"/>
    </source>
</evidence>
<dbReference type="AlphaFoldDB" id="A0AAC9F7T2"/>
<dbReference type="RefSeq" id="WP_015068712.1">
    <property type="nucleotide sequence ID" value="NZ_CAKMLI010000003.1"/>
</dbReference>